<protein>
    <recommendedName>
        <fullName evidence="5">Zn(2)-C6 fungal-type domain-containing protein</fullName>
    </recommendedName>
</protein>
<dbReference type="GeneID" id="18918616"/>
<accession>K5UL74</accession>
<dbReference type="PANTHER" id="PTHR31001">
    <property type="entry name" value="UNCHARACTERIZED TRANSCRIPTIONAL REGULATORY PROTEIN"/>
    <property type="match status" value="1"/>
</dbReference>
<dbReference type="Proteomes" id="UP000008370">
    <property type="component" value="Unassembled WGS sequence"/>
</dbReference>
<dbReference type="Pfam" id="PF04082">
    <property type="entry name" value="Fungal_trans"/>
    <property type="match status" value="1"/>
</dbReference>
<evidence type="ECO:0000259" key="5">
    <source>
        <dbReference type="PROSITE" id="PS50048"/>
    </source>
</evidence>
<dbReference type="CDD" id="cd00067">
    <property type="entry name" value="GAL4"/>
    <property type="match status" value="1"/>
</dbReference>
<evidence type="ECO:0000313" key="7">
    <source>
        <dbReference type="Proteomes" id="UP000008370"/>
    </source>
</evidence>
<dbReference type="RefSeq" id="XP_007400662.1">
    <property type="nucleotide sequence ID" value="XM_007400600.1"/>
</dbReference>
<dbReference type="HOGENOM" id="CLU_007340_4_1_1"/>
<dbReference type="OrthoDB" id="424974at2759"/>
<comment type="subcellular location">
    <subcellularLocation>
        <location evidence="1">Nucleus</location>
    </subcellularLocation>
</comment>
<evidence type="ECO:0000313" key="6">
    <source>
        <dbReference type="EMBL" id="EKM50386.1"/>
    </source>
</evidence>
<dbReference type="CDD" id="cd12148">
    <property type="entry name" value="fungal_TF_MHR"/>
    <property type="match status" value="1"/>
</dbReference>
<dbReference type="GO" id="GO:0006351">
    <property type="term" value="P:DNA-templated transcription"/>
    <property type="evidence" value="ECO:0007669"/>
    <property type="project" value="InterPro"/>
</dbReference>
<dbReference type="SMART" id="SM00906">
    <property type="entry name" value="Fungal_trans"/>
    <property type="match status" value="1"/>
</dbReference>
<dbReference type="InterPro" id="IPR050613">
    <property type="entry name" value="Sec_Metabolite_Reg"/>
</dbReference>
<dbReference type="EMBL" id="JH930478">
    <property type="protein sequence ID" value="EKM50386.1"/>
    <property type="molecule type" value="Genomic_DNA"/>
</dbReference>
<name>K5UL74_PHACS</name>
<dbReference type="Gene3D" id="4.10.240.10">
    <property type="entry name" value="Zn(2)-C6 fungal-type DNA-binding domain"/>
    <property type="match status" value="1"/>
</dbReference>
<dbReference type="KEGG" id="pco:PHACADRAFT_263665"/>
<dbReference type="PROSITE" id="PS50048">
    <property type="entry name" value="ZN2_CY6_FUNGAL_2"/>
    <property type="match status" value="1"/>
</dbReference>
<dbReference type="SUPFAM" id="SSF57701">
    <property type="entry name" value="Zn2/Cys6 DNA-binding domain"/>
    <property type="match status" value="1"/>
</dbReference>
<evidence type="ECO:0000256" key="2">
    <source>
        <dbReference type="ARBA" id="ARBA00022723"/>
    </source>
</evidence>
<dbReference type="InterPro" id="IPR036864">
    <property type="entry name" value="Zn2-C6_fun-type_DNA-bd_sf"/>
</dbReference>
<feature type="compositionally biased region" description="Polar residues" evidence="4">
    <location>
        <begin position="658"/>
        <end position="667"/>
    </location>
</feature>
<dbReference type="PROSITE" id="PS00463">
    <property type="entry name" value="ZN2_CY6_FUNGAL_1"/>
    <property type="match status" value="1"/>
</dbReference>
<sequence length="796" mass="88904">MASSSANGKRRSGPLSCAECRRLKLRCSRVFPCASCVKKGCAAICPDGSLTTGKGNRFVLANTEVLHEKILVLSTRVRELEDALAEAHAAPPSAEPHPLLSQELLQLKRPLEREAPEVAKETEVETAEAIDAIGSLYISESGRTKFYGTTANAWYLLQNEEGGDDEAENTEIHLPADIPWLGHAFPFATANETKLNIRQSLYSSLPEVEKARRLATVYYRHCAWMYTPIPDAEFYNAVFSRIYDQPITIDQDPVDSHRLAVLYMVLALGTLFDLEQSYMSVEATQYYQLARASLSLDSVLEHQTIPAIQALVLMCHFMFMSFRDGPRWALMGLVVKLTQSLGLHRDGGKWNLNPEEAYHRRSLLWEVYTYDSWQSLTFGRPPSFSNAYIDCQMAEPDPQQVPDKGEDVEMSFKAWKHRWSSRCLNVVHEQAFGAKTPSYRTIQELDKKVRNYPVPPTLRVPGFGGAKMLEIEQPSIELTMQRHIAFAIKEMTIFYLHRGFFARAIEDNPEDPLGSKFAPSVLAAYTSACTFVGLVKSLHSQHSRLTERLWFLFTHVFSCAIVLGSIAAKCPTMPFARSALMNLDSAYNLFEVVKENDRAAKVLPVLQRLKGRAMLAMSAHAVNGPGPSRMTPPDSIVKEEDEELAALGGKTRLVPRRSPSTPNSPQDSLHLHHTPSPHSSPVQPYPAEHVPSAHDRHGMNGMAHWHYQQQPVEETYPNYFSTTSGTASGHWPSDTQYGQLHSPHMTVASGVQYSPYEQMSPVAGAYHSPVDTQAQADPQASWQSFYAQYQPGSMSG</sequence>
<feature type="region of interest" description="Disordered" evidence="4">
    <location>
        <begin position="648"/>
        <end position="697"/>
    </location>
</feature>
<dbReference type="InParanoid" id="K5UL74"/>
<dbReference type="GO" id="GO:0008270">
    <property type="term" value="F:zinc ion binding"/>
    <property type="evidence" value="ECO:0007669"/>
    <property type="project" value="InterPro"/>
</dbReference>
<dbReference type="AlphaFoldDB" id="K5UL74"/>
<dbReference type="GO" id="GO:0005634">
    <property type="term" value="C:nucleus"/>
    <property type="evidence" value="ECO:0007669"/>
    <property type="project" value="UniProtKB-SubCell"/>
</dbReference>
<dbReference type="SMART" id="SM00066">
    <property type="entry name" value="GAL4"/>
    <property type="match status" value="1"/>
</dbReference>
<dbReference type="PANTHER" id="PTHR31001:SF56">
    <property type="entry name" value="ZN(2)-C6 FUNGAL-TYPE DOMAIN-CONTAINING PROTEIN"/>
    <property type="match status" value="1"/>
</dbReference>
<dbReference type="GO" id="GO:0000981">
    <property type="term" value="F:DNA-binding transcription factor activity, RNA polymerase II-specific"/>
    <property type="evidence" value="ECO:0007669"/>
    <property type="project" value="InterPro"/>
</dbReference>
<feature type="domain" description="Zn(2)-C6 fungal-type" evidence="5">
    <location>
        <begin position="16"/>
        <end position="45"/>
    </location>
</feature>
<reference evidence="6 7" key="1">
    <citation type="journal article" date="2012" name="BMC Genomics">
        <title>Comparative genomics of the white-rot fungi, Phanerochaete carnosa and P. chrysosporium, to elucidate the genetic basis of the distinct wood types they colonize.</title>
        <authorList>
            <person name="Suzuki H."/>
            <person name="MacDonald J."/>
            <person name="Syed K."/>
            <person name="Salamov A."/>
            <person name="Hori C."/>
            <person name="Aerts A."/>
            <person name="Henrissat B."/>
            <person name="Wiebenga A."/>
            <person name="vanKuyk P.A."/>
            <person name="Barry K."/>
            <person name="Lindquist E."/>
            <person name="LaButti K."/>
            <person name="Lapidus A."/>
            <person name="Lucas S."/>
            <person name="Coutinho P."/>
            <person name="Gong Y."/>
            <person name="Samejima M."/>
            <person name="Mahadevan R."/>
            <person name="Abou-Zaid M."/>
            <person name="de Vries R.P."/>
            <person name="Igarashi K."/>
            <person name="Yadav J.S."/>
            <person name="Grigoriev I.V."/>
            <person name="Master E.R."/>
        </authorList>
    </citation>
    <scope>NUCLEOTIDE SEQUENCE [LARGE SCALE GENOMIC DNA]</scope>
    <source>
        <strain evidence="6 7">HHB-10118-sp</strain>
    </source>
</reference>
<keyword evidence="3" id="KW-0539">Nucleus</keyword>
<gene>
    <name evidence="6" type="ORF">PHACADRAFT_263665</name>
</gene>
<evidence type="ECO:0000256" key="4">
    <source>
        <dbReference type="SAM" id="MobiDB-lite"/>
    </source>
</evidence>
<evidence type="ECO:0000256" key="1">
    <source>
        <dbReference type="ARBA" id="ARBA00004123"/>
    </source>
</evidence>
<dbReference type="InterPro" id="IPR007219">
    <property type="entry name" value="XnlR_reg_dom"/>
</dbReference>
<dbReference type="GO" id="GO:0003677">
    <property type="term" value="F:DNA binding"/>
    <property type="evidence" value="ECO:0007669"/>
    <property type="project" value="InterPro"/>
</dbReference>
<proteinExistence type="predicted"/>
<keyword evidence="2" id="KW-0479">Metal-binding</keyword>
<dbReference type="InterPro" id="IPR001138">
    <property type="entry name" value="Zn2Cys6_DnaBD"/>
</dbReference>
<keyword evidence="7" id="KW-1185">Reference proteome</keyword>
<evidence type="ECO:0000256" key="3">
    <source>
        <dbReference type="ARBA" id="ARBA00023242"/>
    </source>
</evidence>
<organism evidence="6 7">
    <name type="scientific">Phanerochaete carnosa (strain HHB-10118-sp)</name>
    <name type="common">White-rot fungus</name>
    <name type="synonym">Peniophora carnosa</name>
    <dbReference type="NCBI Taxonomy" id="650164"/>
    <lineage>
        <taxon>Eukaryota</taxon>
        <taxon>Fungi</taxon>
        <taxon>Dikarya</taxon>
        <taxon>Basidiomycota</taxon>
        <taxon>Agaricomycotina</taxon>
        <taxon>Agaricomycetes</taxon>
        <taxon>Polyporales</taxon>
        <taxon>Phanerochaetaceae</taxon>
        <taxon>Phanerochaete</taxon>
    </lineage>
</organism>